<organism evidence="11 12">
    <name type="scientific">Pycnoporus cinnabarinus</name>
    <name type="common">Cinnabar-red polypore</name>
    <name type="synonym">Trametes cinnabarina</name>
    <dbReference type="NCBI Taxonomy" id="5643"/>
    <lineage>
        <taxon>Eukaryota</taxon>
        <taxon>Fungi</taxon>
        <taxon>Dikarya</taxon>
        <taxon>Basidiomycota</taxon>
        <taxon>Agaricomycotina</taxon>
        <taxon>Agaricomycetes</taxon>
        <taxon>Polyporales</taxon>
        <taxon>Polyporaceae</taxon>
        <taxon>Trametes</taxon>
    </lineage>
</organism>
<dbReference type="Gene3D" id="3.80.10.10">
    <property type="entry name" value="Ribonuclease Inhibitor"/>
    <property type="match status" value="1"/>
</dbReference>
<dbReference type="Gene3D" id="1.10.8.10">
    <property type="entry name" value="DNA helicase RuvA subunit, C-terminal domain"/>
    <property type="match status" value="1"/>
</dbReference>
<keyword evidence="6" id="KW-0509">mRNA transport</keyword>
<dbReference type="InterPro" id="IPR032710">
    <property type="entry name" value="NTF2-like_dom_sf"/>
</dbReference>
<evidence type="ECO:0000256" key="4">
    <source>
        <dbReference type="ARBA" id="ARBA00022614"/>
    </source>
</evidence>
<dbReference type="GO" id="GO:0005634">
    <property type="term" value="C:nucleus"/>
    <property type="evidence" value="ECO:0007669"/>
    <property type="project" value="UniProtKB-SubCell"/>
</dbReference>
<evidence type="ECO:0000313" key="11">
    <source>
        <dbReference type="EMBL" id="CDO77394.1"/>
    </source>
</evidence>
<feature type="domain" description="TAP-C" evidence="10">
    <location>
        <begin position="533"/>
        <end position="591"/>
    </location>
</feature>
<dbReference type="InterPro" id="IPR057125">
    <property type="entry name" value="NXF1/2/3/5-like_LRR"/>
</dbReference>
<dbReference type="Gene3D" id="3.10.450.50">
    <property type="match status" value="1"/>
</dbReference>
<evidence type="ECO:0000256" key="3">
    <source>
        <dbReference type="ARBA" id="ARBA00022448"/>
    </source>
</evidence>
<evidence type="ECO:0008006" key="13">
    <source>
        <dbReference type="Google" id="ProtNLM"/>
    </source>
</evidence>
<comment type="similarity">
    <text evidence="2">Belongs to the NXF family.</text>
</comment>
<dbReference type="InterPro" id="IPR030217">
    <property type="entry name" value="NXF_fam"/>
</dbReference>
<dbReference type="HOGENOM" id="CLU_024991_0_0_1"/>
<protein>
    <recommendedName>
        <fullName evidence="13">NTF2 domain-containing protein</fullName>
    </recommendedName>
</protein>
<keyword evidence="7" id="KW-0539">Nucleus</keyword>
<dbReference type="SMART" id="SM00804">
    <property type="entry name" value="TAP_C"/>
    <property type="match status" value="1"/>
</dbReference>
<evidence type="ECO:0000256" key="6">
    <source>
        <dbReference type="ARBA" id="ARBA00022816"/>
    </source>
</evidence>
<dbReference type="GO" id="GO:0016973">
    <property type="term" value="P:poly(A)+ mRNA export from nucleus"/>
    <property type="evidence" value="ECO:0007669"/>
    <property type="project" value="TreeGrafter"/>
</dbReference>
<keyword evidence="12" id="KW-1185">Reference proteome</keyword>
<proteinExistence type="inferred from homology"/>
<dbReference type="CDD" id="cd14342">
    <property type="entry name" value="UBA_TAP-C"/>
    <property type="match status" value="1"/>
</dbReference>
<dbReference type="Proteomes" id="UP000029665">
    <property type="component" value="Unassembled WGS sequence"/>
</dbReference>
<dbReference type="SUPFAM" id="SSF52058">
    <property type="entry name" value="L domain-like"/>
    <property type="match status" value="1"/>
</dbReference>
<dbReference type="SUPFAM" id="SSF46934">
    <property type="entry name" value="UBA-like"/>
    <property type="match status" value="1"/>
</dbReference>
<evidence type="ECO:0000256" key="1">
    <source>
        <dbReference type="ARBA" id="ARBA00004123"/>
    </source>
</evidence>
<name>A0A060SYS8_PYCCI</name>
<evidence type="ECO:0000256" key="2">
    <source>
        <dbReference type="ARBA" id="ARBA00009285"/>
    </source>
</evidence>
<dbReference type="PROSITE" id="PS51281">
    <property type="entry name" value="TAP_C"/>
    <property type="match status" value="1"/>
</dbReference>
<dbReference type="InterPro" id="IPR005637">
    <property type="entry name" value="TAP_C_dom"/>
</dbReference>
<dbReference type="EMBL" id="CCBP010000452">
    <property type="protein sequence ID" value="CDO77394.1"/>
    <property type="molecule type" value="Genomic_DNA"/>
</dbReference>
<gene>
    <name evidence="11" type="ORF">BN946_scf184835.g17</name>
</gene>
<evidence type="ECO:0000256" key="5">
    <source>
        <dbReference type="ARBA" id="ARBA00022737"/>
    </source>
</evidence>
<dbReference type="PROSITE" id="PS50177">
    <property type="entry name" value="NTF2_DOMAIN"/>
    <property type="match status" value="1"/>
</dbReference>
<comment type="caution">
    <text evidence="11">The sequence shown here is derived from an EMBL/GenBank/DDBJ whole genome shotgun (WGS) entry which is preliminary data.</text>
</comment>
<dbReference type="InterPro" id="IPR032675">
    <property type="entry name" value="LRR_dom_sf"/>
</dbReference>
<keyword evidence="5" id="KW-0677">Repeat</keyword>
<dbReference type="Pfam" id="PF22602">
    <property type="entry name" value="NXF_NTF2"/>
    <property type="match status" value="1"/>
</dbReference>
<dbReference type="AlphaFoldDB" id="A0A060SYS8"/>
<dbReference type="Pfam" id="PF24048">
    <property type="entry name" value="LRR_NXF1-5"/>
    <property type="match status" value="1"/>
</dbReference>
<dbReference type="InterPro" id="IPR018222">
    <property type="entry name" value="Nuclear_transport_factor_2_euk"/>
</dbReference>
<evidence type="ECO:0000256" key="8">
    <source>
        <dbReference type="SAM" id="MobiDB-lite"/>
    </source>
</evidence>
<dbReference type="PANTHER" id="PTHR10662">
    <property type="entry name" value="NUCLEAR RNA EXPORT FACTOR"/>
    <property type="match status" value="1"/>
</dbReference>
<evidence type="ECO:0000259" key="10">
    <source>
        <dbReference type="PROSITE" id="PS51281"/>
    </source>
</evidence>
<dbReference type="InterPro" id="IPR009060">
    <property type="entry name" value="UBA-like_sf"/>
</dbReference>
<dbReference type="Pfam" id="PF03943">
    <property type="entry name" value="TAP_C"/>
    <property type="match status" value="1"/>
</dbReference>
<keyword evidence="3" id="KW-0813">Transport</keyword>
<dbReference type="GO" id="GO:0003723">
    <property type="term" value="F:RNA binding"/>
    <property type="evidence" value="ECO:0007669"/>
    <property type="project" value="TreeGrafter"/>
</dbReference>
<sequence>MSQPTFSSPTPAPGSRAIAANALRKAGLIDQDAKMRDISDKPGRKSGATKQTTRSRTHPHKPRAIDVLTGKDQHGSSKSLTARVAAGDPAAQRLLKGGTRNRRNAISLNGAPLTEKVVDLWKEWVNRRWNADAKFLNLERMNEDEWLKRHRLLSPASPDAVKEPQVVFKIASKLKPEVETISLAHNNLVTGRMMSTLAHYLPKLANLSLEGNRLAGWKELDFISGKRGRLSQLRELVLVGNPIRDLEYKNNRAQQYKSEIARRFPSLEILDGEPIARVGFDAPAPSASTSTRPHTMLSSFAFPMEPSLIAGVDGSIVSNFLGRYFPLYDNQRGALLDVYAPDATFSFSANTAIPPRARIEGIHVSKEFPNQRKLEWAPWLSGGLGGSRNLGRMTGSLQKVTQSLHLGGEQAVKAMANLPATRHDIAGSPEKFSVDAFPIIQGEKTNLLVTVHGQFNELPSEGIRSFDRSFVLAIAPEGSRAKQSGWDVMILSDQLVIRAYSSHEAWRPGPMRVQAGDLLPSPALTQALAALPEPQRHLMQDLILRTRLNLQYAEDCLKTNDWDLQRALANFEQVKANLPADAYLPQDAFLS</sequence>
<keyword evidence="4" id="KW-0433">Leucine-rich repeat</keyword>
<dbReference type="SUPFAM" id="SSF54427">
    <property type="entry name" value="NTF2-like"/>
    <property type="match status" value="1"/>
</dbReference>
<evidence type="ECO:0000256" key="7">
    <source>
        <dbReference type="ARBA" id="ARBA00023242"/>
    </source>
</evidence>
<dbReference type="OMA" id="KLEWAPW"/>
<dbReference type="InterPro" id="IPR002075">
    <property type="entry name" value="NTF2_dom"/>
</dbReference>
<reference evidence="11" key="1">
    <citation type="submission" date="2014-01" db="EMBL/GenBank/DDBJ databases">
        <title>The genome of the white-rot fungus Pycnoporus cinnabarinus: a basidiomycete model with a versatile arsenal for lignocellulosic biomass breakdown.</title>
        <authorList>
            <person name="Levasseur A."/>
            <person name="Lomascolo A."/>
            <person name="Ruiz-Duenas F.J."/>
            <person name="Uzan E."/>
            <person name="Piumi F."/>
            <person name="Kues U."/>
            <person name="Ram A.F.J."/>
            <person name="Murat C."/>
            <person name="Haon M."/>
            <person name="Benoit I."/>
            <person name="Arfi Y."/>
            <person name="Chevret D."/>
            <person name="Drula E."/>
            <person name="Kwon M.J."/>
            <person name="Gouret P."/>
            <person name="Lesage-Meessen L."/>
            <person name="Lombard V."/>
            <person name="Mariette J."/>
            <person name="Noirot C."/>
            <person name="Park J."/>
            <person name="Patyshakuliyeva A."/>
            <person name="Wieneger R.A.B."/>
            <person name="Wosten H.A.B."/>
            <person name="Martin F."/>
            <person name="Coutinho P.M."/>
            <person name="de Vries R."/>
            <person name="Martinez A.T."/>
            <person name="Klopp C."/>
            <person name="Pontarotti P."/>
            <person name="Henrissat B."/>
            <person name="Record E."/>
        </authorList>
    </citation>
    <scope>NUCLEOTIDE SEQUENCE [LARGE SCALE GENOMIC DNA]</scope>
    <source>
        <strain evidence="11">BRFM137</strain>
    </source>
</reference>
<feature type="region of interest" description="Disordered" evidence="8">
    <location>
        <begin position="29"/>
        <end position="61"/>
    </location>
</feature>
<evidence type="ECO:0000259" key="9">
    <source>
        <dbReference type="PROSITE" id="PS50177"/>
    </source>
</evidence>
<dbReference type="PANTHER" id="PTHR10662:SF22">
    <property type="entry name" value="NUCLEAR RNA EXPORT FACTOR 1"/>
    <property type="match status" value="1"/>
</dbReference>
<dbReference type="OrthoDB" id="25872at2759"/>
<evidence type="ECO:0000313" key="12">
    <source>
        <dbReference type="Proteomes" id="UP000029665"/>
    </source>
</evidence>
<comment type="subcellular location">
    <subcellularLocation>
        <location evidence="1">Nucleus</location>
    </subcellularLocation>
</comment>
<dbReference type="STRING" id="5643.A0A060SYS8"/>
<feature type="domain" description="NTF2" evidence="9">
    <location>
        <begin position="316"/>
        <end position="497"/>
    </location>
</feature>
<feature type="compositionally biased region" description="Basic and acidic residues" evidence="8">
    <location>
        <begin position="31"/>
        <end position="43"/>
    </location>
</feature>
<accession>A0A060SYS8</accession>